<protein>
    <recommendedName>
        <fullName evidence="2">SHOCT domain-containing protein</fullName>
    </recommendedName>
</protein>
<comment type="caution">
    <text evidence="3">The sequence shown here is derived from an EMBL/GenBank/DDBJ whole genome shotgun (WGS) entry which is preliminary data.</text>
</comment>
<feature type="compositionally biased region" description="Low complexity" evidence="1">
    <location>
        <begin position="98"/>
        <end position="120"/>
    </location>
</feature>
<feature type="domain" description="SHOCT" evidence="2">
    <location>
        <begin position="234"/>
        <end position="261"/>
    </location>
</feature>
<feature type="region of interest" description="Disordered" evidence="1">
    <location>
        <begin position="95"/>
        <end position="120"/>
    </location>
</feature>
<dbReference type="EMBL" id="NHRY01000095">
    <property type="protein sequence ID" value="PPQ34660.1"/>
    <property type="molecule type" value="Genomic_DNA"/>
</dbReference>
<name>A0A2S6NIZ3_RHOGL</name>
<evidence type="ECO:0000256" key="1">
    <source>
        <dbReference type="SAM" id="MobiDB-lite"/>
    </source>
</evidence>
<evidence type="ECO:0000259" key="2">
    <source>
        <dbReference type="Pfam" id="PF09851"/>
    </source>
</evidence>
<dbReference type="Pfam" id="PF09851">
    <property type="entry name" value="SHOCT"/>
    <property type="match status" value="1"/>
</dbReference>
<dbReference type="RefSeq" id="WP_104518707.1">
    <property type="nucleotide sequence ID" value="NZ_NHRY01000095.1"/>
</dbReference>
<dbReference type="InterPro" id="IPR018649">
    <property type="entry name" value="SHOCT"/>
</dbReference>
<gene>
    <name evidence="3" type="ORF">CCS01_09985</name>
</gene>
<dbReference type="Proteomes" id="UP000239724">
    <property type="component" value="Unassembled WGS sequence"/>
</dbReference>
<dbReference type="AlphaFoldDB" id="A0A2S6NIZ3"/>
<accession>A0A2S6NIZ3</accession>
<reference evidence="3 4" key="1">
    <citation type="journal article" date="2018" name="Arch. Microbiol.">
        <title>New insights into the metabolic potential of the phototrophic purple bacterium Rhodopila globiformis DSM 161(T) from its draft genome sequence and evidence for a vanadium-dependent nitrogenase.</title>
        <authorList>
            <person name="Imhoff J.F."/>
            <person name="Rahn T."/>
            <person name="Kunzel S."/>
            <person name="Neulinger S.C."/>
        </authorList>
    </citation>
    <scope>NUCLEOTIDE SEQUENCE [LARGE SCALE GENOMIC DNA]</scope>
    <source>
        <strain evidence="3 4">DSM 161</strain>
    </source>
</reference>
<evidence type="ECO:0000313" key="3">
    <source>
        <dbReference type="EMBL" id="PPQ34660.1"/>
    </source>
</evidence>
<sequence>MRQLSPAGAQAVADIARRHGFSAEAVATMLDAVANGGGGMAQFSHPEFGGSGQWMRSGMTMIGDMFNNALKARVDALCADLAALVAAQPGVVRSGGFQSQSQGGHTQQHAQQQASAPPAAASLFVAPSHGSAAGNWWGDDLVWPNSTGSQNNCRYAWFAQARRLAVDINGTVTIYDTLDHAIGGVSQQQSHGGSLTFTSQHGVVDVASLPVVSVNGAPAAAPPSGSDTATDIFAAIEKLAELHRRGILSDAEFSSKKAELLGRL</sequence>
<proteinExistence type="predicted"/>
<evidence type="ECO:0000313" key="4">
    <source>
        <dbReference type="Proteomes" id="UP000239724"/>
    </source>
</evidence>
<keyword evidence="4" id="KW-1185">Reference proteome</keyword>
<organism evidence="3 4">
    <name type="scientific">Rhodopila globiformis</name>
    <name type="common">Rhodopseudomonas globiformis</name>
    <dbReference type="NCBI Taxonomy" id="1071"/>
    <lineage>
        <taxon>Bacteria</taxon>
        <taxon>Pseudomonadati</taxon>
        <taxon>Pseudomonadota</taxon>
        <taxon>Alphaproteobacteria</taxon>
        <taxon>Acetobacterales</taxon>
        <taxon>Acetobacteraceae</taxon>
        <taxon>Rhodopila</taxon>
    </lineage>
</organism>
<dbReference type="OrthoDB" id="1778949at2"/>